<protein>
    <submittedName>
        <fullName evidence="1">Uncharacterized protein</fullName>
    </submittedName>
</protein>
<sequence length="56" mass="6541">MEETSDNEEYLLVPHKKRLVQQIISLGTHLSTSFHLLLLTTKKEISQERHICSHNL</sequence>
<comment type="caution">
    <text evidence="1">The sequence shown here is derived from an EMBL/GenBank/DDBJ whole genome shotgun (WGS) entry which is preliminary data.</text>
</comment>
<dbReference type="Proteomes" id="UP000269945">
    <property type="component" value="Unassembled WGS sequence"/>
</dbReference>
<evidence type="ECO:0000313" key="2">
    <source>
        <dbReference type="Proteomes" id="UP000269945"/>
    </source>
</evidence>
<keyword evidence="2" id="KW-1185">Reference proteome</keyword>
<feature type="non-terminal residue" evidence="1">
    <location>
        <position position="56"/>
    </location>
</feature>
<name>A0A9X9Q5N8_GULGU</name>
<dbReference type="AlphaFoldDB" id="A0A9X9Q5N8"/>
<proteinExistence type="predicted"/>
<reference evidence="1 2" key="1">
    <citation type="submission" date="2018-10" db="EMBL/GenBank/DDBJ databases">
        <authorList>
            <person name="Ekblom R."/>
            <person name="Jareborg N."/>
        </authorList>
    </citation>
    <scope>NUCLEOTIDE SEQUENCE [LARGE SCALE GENOMIC DNA]</scope>
    <source>
        <tissue evidence="1">Muscle</tissue>
    </source>
</reference>
<gene>
    <name evidence="1" type="ORF">BN2614_LOCUS2</name>
</gene>
<dbReference type="EMBL" id="CYRY02039435">
    <property type="protein sequence ID" value="VCX30855.1"/>
    <property type="molecule type" value="Genomic_DNA"/>
</dbReference>
<organism evidence="1 2">
    <name type="scientific">Gulo gulo</name>
    <name type="common">Wolverine</name>
    <name type="synonym">Gluton</name>
    <dbReference type="NCBI Taxonomy" id="48420"/>
    <lineage>
        <taxon>Eukaryota</taxon>
        <taxon>Metazoa</taxon>
        <taxon>Chordata</taxon>
        <taxon>Craniata</taxon>
        <taxon>Vertebrata</taxon>
        <taxon>Euteleostomi</taxon>
        <taxon>Mammalia</taxon>
        <taxon>Eutheria</taxon>
        <taxon>Laurasiatheria</taxon>
        <taxon>Carnivora</taxon>
        <taxon>Caniformia</taxon>
        <taxon>Musteloidea</taxon>
        <taxon>Mustelidae</taxon>
        <taxon>Guloninae</taxon>
        <taxon>Gulo</taxon>
    </lineage>
</organism>
<evidence type="ECO:0000313" key="1">
    <source>
        <dbReference type="EMBL" id="VCX30855.1"/>
    </source>
</evidence>
<accession>A0A9X9Q5N8</accession>